<evidence type="ECO:0000313" key="13">
    <source>
        <dbReference type="Proteomes" id="UP000310200"/>
    </source>
</evidence>
<dbReference type="GO" id="GO:0141101">
    <property type="term" value="F:tRNA(Ser) (uridine(44)-2'-O-)-methyltransferase activity"/>
    <property type="evidence" value="ECO:0007669"/>
    <property type="project" value="UniProtKB-EC"/>
</dbReference>
<name>A0A4S2KGL7_9HYME</name>
<keyword evidence="7 12" id="KW-0489">Methyltransferase</keyword>
<dbReference type="SUPFAM" id="SSF53335">
    <property type="entry name" value="S-adenosyl-L-methionine-dependent methyltransferases"/>
    <property type="match status" value="1"/>
</dbReference>
<sequence length="1000" mass="114062">MNFEEVVSESTNSSNSQFWKAIGIWMRNPHVVNRRILASQELLAVQVNRDVLDIFKHIEKLQVKPDDFESESSTGDVKYLLDVLSIAEYCQSVQCTDPIEAVGDKTYLHVRKLLPRNTQVFSSTLEFVFVDKGSASVTSLHKPIVPGKQSLGPNTAYRIQHREYVSTCINVCKTDDDGHGRSCDWLKSKFFPRLLRWMDSENDSAGPRINSLSLVSVEKYTLLYNQLKEKYGTEMVRIWPENTDPAKFVYEDVAIATYLLLLWEKERLEKGTQELQSFVDLGCGNGLLVYILSSEGHRGTGIDLRRRKIWDMFPESTRLQVGTIVPSSDTVFPGVDWIIGNHSDELTPWIPVIAARSSYECRFFLLPCCAYEFDGSKYRRCNAAESQYSEYMCYVRSVCEGCGFLTSVDRLRIPSTKRTCFVGWKRTCAKENIAALDADIQRIINARSRVDDVKTEAENGDLWSASFKPRDPTERTRNCTQLDKELILEIVNVVVAHLLRAARRIPLERRPGETWNAGGQIGIGEVAKLIAPGMLQQLRNECGGLQTLLKNHSHIFCVAQGKVQFRIPGTVDKRKRRRRNAREPLRKVKPCWFYKNHPDGYGWTARTTARAGPRISSLSLVSVEKYTLLYNRLKEKYGTEMVRIWTENTDPAKFVYENVAIATYLPVIALGEGEAGEGDAGIAVVRRSRLRKRSSRLHYILSSEGHRGTGIDLRRRKIWNLFPESTRLQVGTIVPASDMVFPGVDWIIGNHSDELTPWIPVIAARSSYECRFFLLPCCAYEFDGSKYRRCNAAESQYSEYMCYVRSVCEGCDFLTSVDRLRIPSTKQTCFVRWKRTCAKENIAALDAGIQRIINARSRVDDVKIEAENGDLWSASFKPRDSTERTRILEIVNVVVVHLLRAARRIPLERRPGETWNAGGQIGIGEVAKLIAPGMLQQLRNDHIFCVAQGKVQFRIPGTVDKRKRRRRNARETLRKVKPCWFYKNHPDGCPALEIDCDFQH</sequence>
<comment type="similarity">
    <text evidence="3">Belongs to the TRM44 family.</text>
</comment>
<evidence type="ECO:0000256" key="10">
    <source>
        <dbReference type="ARBA" id="ARBA00022694"/>
    </source>
</evidence>
<dbReference type="InterPro" id="IPR029063">
    <property type="entry name" value="SAM-dependent_MTases_sf"/>
</dbReference>
<dbReference type="AlphaFoldDB" id="A0A4S2KGL7"/>
<evidence type="ECO:0000256" key="8">
    <source>
        <dbReference type="ARBA" id="ARBA00022679"/>
    </source>
</evidence>
<dbReference type="GO" id="GO:0030488">
    <property type="term" value="P:tRNA methylation"/>
    <property type="evidence" value="ECO:0007669"/>
    <property type="project" value="TreeGrafter"/>
</dbReference>
<evidence type="ECO:0000256" key="5">
    <source>
        <dbReference type="ARBA" id="ARBA00018325"/>
    </source>
</evidence>
<keyword evidence="9" id="KW-0949">S-adenosyl-L-methionine</keyword>
<dbReference type="PANTHER" id="PTHR21210">
    <property type="entry name" value="TRNA (URACIL-O(2)-)-METHYLTRANSFERASE-RELATED"/>
    <property type="match status" value="1"/>
</dbReference>
<dbReference type="EMBL" id="QBLH01002793">
    <property type="protein sequence ID" value="TGZ46947.1"/>
    <property type="molecule type" value="Genomic_DNA"/>
</dbReference>
<keyword evidence="10" id="KW-0819">tRNA processing</keyword>
<proteinExistence type="inferred from homology"/>
<evidence type="ECO:0000256" key="11">
    <source>
        <dbReference type="ARBA" id="ARBA00047957"/>
    </source>
</evidence>
<comment type="caution">
    <text evidence="12">The sequence shown here is derived from an EMBL/GenBank/DDBJ whole genome shotgun (WGS) entry which is preliminary data.</text>
</comment>
<accession>A0A4S2KGL7</accession>
<keyword evidence="8 12" id="KW-0808">Transferase</keyword>
<evidence type="ECO:0000256" key="6">
    <source>
        <dbReference type="ARBA" id="ARBA00022490"/>
    </source>
</evidence>
<gene>
    <name evidence="12" type="ORF">DBV15_04087</name>
</gene>
<dbReference type="Proteomes" id="UP000310200">
    <property type="component" value="Unassembled WGS sequence"/>
</dbReference>
<keyword evidence="6" id="KW-0963">Cytoplasm</keyword>
<keyword evidence="13" id="KW-1185">Reference proteome</keyword>
<evidence type="ECO:0000313" key="12">
    <source>
        <dbReference type="EMBL" id="TGZ46947.1"/>
    </source>
</evidence>
<comment type="catalytic activity">
    <reaction evidence="11">
        <text>uridine(44) in tRNA(Ser) + S-adenosyl-L-methionine = 2'-O-methyluridine(44) in tRNA(Ser) + S-adenosyl-L-homocysteine + H(+)</text>
        <dbReference type="Rhea" id="RHEA:43100"/>
        <dbReference type="Rhea" id="RHEA-COMP:10339"/>
        <dbReference type="Rhea" id="RHEA-COMP:10340"/>
        <dbReference type="ChEBI" id="CHEBI:15378"/>
        <dbReference type="ChEBI" id="CHEBI:57856"/>
        <dbReference type="ChEBI" id="CHEBI:59789"/>
        <dbReference type="ChEBI" id="CHEBI:65315"/>
        <dbReference type="ChEBI" id="CHEBI:74478"/>
        <dbReference type="EC" id="2.1.1.211"/>
    </reaction>
</comment>
<evidence type="ECO:0000256" key="3">
    <source>
        <dbReference type="ARBA" id="ARBA00009056"/>
    </source>
</evidence>
<dbReference type="InterPro" id="IPR011671">
    <property type="entry name" value="tRNA_uracil_MeTrfase"/>
</dbReference>
<evidence type="ECO:0000256" key="2">
    <source>
        <dbReference type="ARBA" id="ARBA00004496"/>
    </source>
</evidence>
<evidence type="ECO:0000256" key="7">
    <source>
        <dbReference type="ARBA" id="ARBA00022603"/>
    </source>
</evidence>
<dbReference type="Pfam" id="PF07757">
    <property type="entry name" value="AdoMet_MTase"/>
    <property type="match status" value="2"/>
</dbReference>
<comment type="function">
    <text evidence="1">Probable adenosyl-L-methionine (AdoMet)-dependent tRNA (uracil-O(2)-)-methyltransferase.</text>
</comment>
<evidence type="ECO:0000256" key="9">
    <source>
        <dbReference type="ARBA" id="ARBA00022691"/>
    </source>
</evidence>
<reference evidence="12 13" key="1">
    <citation type="journal article" date="2019" name="Philos. Trans. R. Soc. Lond., B, Biol. Sci.">
        <title>Ant behaviour and brain gene expression of defending hosts depend on the ecological success of the intruding social parasite.</title>
        <authorList>
            <person name="Kaur R."/>
            <person name="Stoldt M."/>
            <person name="Jongepier E."/>
            <person name="Feldmeyer B."/>
            <person name="Menzel F."/>
            <person name="Bornberg-Bauer E."/>
            <person name="Foitzik S."/>
        </authorList>
    </citation>
    <scope>NUCLEOTIDE SEQUENCE [LARGE SCALE GENOMIC DNA]</scope>
    <source>
        <tissue evidence="12">Whole body</tissue>
    </source>
</reference>
<dbReference type="PANTHER" id="PTHR21210:SF0">
    <property type="entry name" value="TRNA (URACIL-O(2)-)-METHYLTRANSFERASE-RELATED"/>
    <property type="match status" value="1"/>
</dbReference>
<comment type="subcellular location">
    <subcellularLocation>
        <location evidence="2">Cytoplasm</location>
    </subcellularLocation>
</comment>
<evidence type="ECO:0000256" key="1">
    <source>
        <dbReference type="ARBA" id="ARBA00002778"/>
    </source>
</evidence>
<organism evidence="12 13">
    <name type="scientific">Temnothorax longispinosus</name>
    <dbReference type="NCBI Taxonomy" id="300112"/>
    <lineage>
        <taxon>Eukaryota</taxon>
        <taxon>Metazoa</taxon>
        <taxon>Ecdysozoa</taxon>
        <taxon>Arthropoda</taxon>
        <taxon>Hexapoda</taxon>
        <taxon>Insecta</taxon>
        <taxon>Pterygota</taxon>
        <taxon>Neoptera</taxon>
        <taxon>Endopterygota</taxon>
        <taxon>Hymenoptera</taxon>
        <taxon>Apocrita</taxon>
        <taxon>Aculeata</taxon>
        <taxon>Formicoidea</taxon>
        <taxon>Formicidae</taxon>
        <taxon>Myrmicinae</taxon>
        <taxon>Temnothorax</taxon>
    </lineage>
</organism>
<evidence type="ECO:0000256" key="4">
    <source>
        <dbReference type="ARBA" id="ARBA00012795"/>
    </source>
</evidence>
<dbReference type="EC" id="2.1.1.211" evidence="4"/>
<dbReference type="GO" id="GO:0005737">
    <property type="term" value="C:cytoplasm"/>
    <property type="evidence" value="ECO:0007669"/>
    <property type="project" value="UniProtKB-SubCell"/>
</dbReference>
<dbReference type="STRING" id="300112.A0A4S2KGL7"/>
<protein>
    <recommendedName>
        <fullName evidence="5">Probable tRNA (uracil-O(2)-)-methyltransferase</fullName>
        <ecNumber evidence="4">2.1.1.211</ecNumber>
    </recommendedName>
</protein>